<evidence type="ECO:0000313" key="1">
    <source>
        <dbReference type="EMBL" id="ABG50804.1"/>
    </source>
</evidence>
<dbReference type="OrthoDB" id="288532at2"/>
<dbReference type="AlphaFoldDB" id="Q115M0"/>
<dbReference type="RefSeq" id="WP_011611180.1">
    <property type="nucleotide sequence ID" value="NC_008312.1"/>
</dbReference>
<reference evidence="1" key="1">
    <citation type="submission" date="2006-06" db="EMBL/GenBank/DDBJ databases">
        <title>Complete sequence of Trichodesmium erythraeum IMS101.</title>
        <authorList>
            <consortium name="US DOE Joint Genome Institute"/>
            <person name="Copeland A."/>
            <person name="Lucas S."/>
            <person name="Lapidus A."/>
            <person name="Barry K."/>
            <person name="Detter J.C."/>
            <person name="Glavina del Rio T."/>
            <person name="Hammon N."/>
            <person name="Israni S."/>
            <person name="Dalin E."/>
            <person name="Tice H."/>
            <person name="Pitluck S."/>
            <person name="Kiss H."/>
            <person name="Munk A.C."/>
            <person name="Brettin T."/>
            <person name="Bruce D."/>
            <person name="Han C."/>
            <person name="Tapia R."/>
            <person name="Gilna P."/>
            <person name="Schmutz J."/>
            <person name="Larimer F."/>
            <person name="Land M."/>
            <person name="Hauser L."/>
            <person name="Kyrpides N."/>
            <person name="Kim E."/>
            <person name="Richardson P."/>
        </authorList>
    </citation>
    <scope>NUCLEOTIDE SEQUENCE [LARGE SCALE GENOMIC DNA]</scope>
    <source>
        <strain evidence="1">IMS101</strain>
    </source>
</reference>
<accession>Q115M0</accession>
<gene>
    <name evidence="1" type="ordered locus">Tery_1520</name>
</gene>
<dbReference type="KEGG" id="ter:Tery_1520"/>
<proteinExistence type="predicted"/>
<dbReference type="EMBL" id="CP000393">
    <property type="protein sequence ID" value="ABG50804.1"/>
    <property type="molecule type" value="Genomic_DNA"/>
</dbReference>
<dbReference type="HOGENOM" id="CLU_2605036_0_0_3"/>
<sequence>MRFESLENDFKKLSQILQLENFQLPIRNKSNREEYWKYYDSELVDMVAHKYAVEIEYVGYFFVNQQINFFDNSTRFIKI</sequence>
<name>Q115M0_TRIEI</name>
<protein>
    <submittedName>
        <fullName evidence="1">Uncharacterized protein</fullName>
    </submittedName>
</protein>
<organism evidence="1">
    <name type="scientific">Trichodesmium erythraeum (strain IMS101)</name>
    <dbReference type="NCBI Taxonomy" id="203124"/>
    <lineage>
        <taxon>Bacteria</taxon>
        <taxon>Bacillati</taxon>
        <taxon>Cyanobacteriota</taxon>
        <taxon>Cyanophyceae</taxon>
        <taxon>Oscillatoriophycideae</taxon>
        <taxon>Oscillatoriales</taxon>
        <taxon>Microcoleaceae</taxon>
        <taxon>Trichodesmium</taxon>
    </lineage>
</organism>